<comment type="caution">
    <text evidence="1">The sequence shown here is derived from an EMBL/GenBank/DDBJ whole genome shotgun (WGS) entry which is preliminary data.</text>
</comment>
<proteinExistence type="predicted"/>
<dbReference type="EMBL" id="PEWD01000044">
    <property type="protein sequence ID" value="PIU68911.1"/>
    <property type="molecule type" value="Genomic_DNA"/>
</dbReference>
<reference evidence="2" key="1">
    <citation type="submission" date="2017-09" db="EMBL/GenBank/DDBJ databases">
        <title>Depth-based differentiation of microbial function through sediment-hosted aquifers and enrichment of novel symbionts in the deep terrestrial subsurface.</title>
        <authorList>
            <person name="Probst A.J."/>
            <person name="Ladd B."/>
            <person name="Jarett J.K."/>
            <person name="Geller-Mcgrath D.E."/>
            <person name="Sieber C.M.K."/>
            <person name="Emerson J.B."/>
            <person name="Anantharaman K."/>
            <person name="Thomas B.C."/>
            <person name="Malmstrom R."/>
            <person name="Stieglmeier M."/>
            <person name="Klingl A."/>
            <person name="Woyke T."/>
            <person name="Ryan C.M."/>
            <person name="Banfield J.F."/>
        </authorList>
    </citation>
    <scope>NUCLEOTIDE SEQUENCE [LARGE SCALE GENOMIC DNA]</scope>
</reference>
<dbReference type="Proteomes" id="UP000229916">
    <property type="component" value="Unassembled WGS sequence"/>
</dbReference>
<evidence type="ECO:0000313" key="2">
    <source>
        <dbReference type="Proteomes" id="UP000229916"/>
    </source>
</evidence>
<organism evidence="1 2">
    <name type="scientific">candidate division WWE3 bacterium CG06_land_8_20_14_3_00_42_16</name>
    <dbReference type="NCBI Taxonomy" id="1975083"/>
    <lineage>
        <taxon>Bacteria</taxon>
        <taxon>Katanobacteria</taxon>
    </lineage>
</organism>
<dbReference type="AlphaFoldDB" id="A0A2M7ANE1"/>
<accession>A0A2M7ANE1</accession>
<gene>
    <name evidence="1" type="ORF">COS81_02155</name>
</gene>
<evidence type="ECO:0000313" key="1">
    <source>
        <dbReference type="EMBL" id="PIU68911.1"/>
    </source>
</evidence>
<sequence length="288" mass="32444">MTISESELRQTGFELQQSREVLEKLGFWSGPDLALNHGLTIHPNTTTNLKLVATPKHLAPVDKLDPNIFPFLGQSVRSCLAQVGLETWLNQAAVDENLARSLETQEVILPFTACNFGQRPLEILTGDRIMRFFYVNPKNRLSGSALEDVVEQKQIEIAGKQGKDWVFVDEEGESLEARHGQTTVAIRFQLTDERLYIPSSDQSLRVTSKEELNNLLQPIPRGKELFFRVGQTLPIRLGDIKGMLNLGTHGDGGRHLQSPLVDPGYEGPLRTELFGPNHPDWVEMFFFR</sequence>
<name>A0A2M7ANE1_UNCKA</name>
<protein>
    <submittedName>
        <fullName evidence="1">Uncharacterized protein</fullName>
    </submittedName>
</protein>